<evidence type="ECO:0000313" key="2">
    <source>
        <dbReference type="EMBL" id="KAG0686863.1"/>
    </source>
</evidence>
<proteinExistence type="predicted"/>
<evidence type="ECO:0000256" key="1">
    <source>
        <dbReference type="SAM" id="MobiDB-lite"/>
    </source>
</evidence>
<comment type="caution">
    <text evidence="2">The sequence shown here is derived from an EMBL/GenBank/DDBJ whole genome shotgun (WGS) entry which is preliminary data.</text>
</comment>
<dbReference type="AlphaFoldDB" id="A0A9P6WIU3"/>
<reference evidence="2" key="1">
    <citation type="submission" date="2020-11" db="EMBL/GenBank/DDBJ databases">
        <title>Kefir isolates.</title>
        <authorList>
            <person name="Marcisauskas S."/>
            <person name="Kim Y."/>
            <person name="Blasche S."/>
        </authorList>
    </citation>
    <scope>NUCLEOTIDE SEQUENCE</scope>
    <source>
        <strain evidence="2">Olga-1</strain>
    </source>
</reference>
<organism evidence="2 3">
    <name type="scientific">Pichia californica</name>
    <dbReference type="NCBI Taxonomy" id="460514"/>
    <lineage>
        <taxon>Eukaryota</taxon>
        <taxon>Fungi</taxon>
        <taxon>Dikarya</taxon>
        <taxon>Ascomycota</taxon>
        <taxon>Saccharomycotina</taxon>
        <taxon>Pichiomycetes</taxon>
        <taxon>Pichiales</taxon>
        <taxon>Pichiaceae</taxon>
        <taxon>Pichia</taxon>
    </lineage>
</organism>
<sequence length="377" mass="42940">MDNKIGLRSKRSSSSLIPPIRQNSMISHNDLSLQQLADKQQSIDQKIEKKFKRMSTLFHKSKTEDELLSNNGNQSINNINMKSIPSPEVPLPQSSSNGNNFYSLMNNSSGTLINRQHSMNLHHSGSYNHGFNNVEFNNIRTHTLDFSDGGETLPSPSSASFVDKTKESKLGRFLTKTGNKVKKFSDISGEQLNHGLGLSGHGYNHNHGFPELSIQNSFLNVGNGNKDLKSPLTRGFGKSDQKISFGDKLKLPTKYKNYHYHSLLRNKKETFKKLGSKTNDLTHGYNMNNIMAGTSYALYDINYLEIERLLNNNLLNFDQCDQYCKYLYDRLYNCIIPMFKGEFIQSSIEDTTKLVSLYVRLRKAQEWTLKDNRSLDN</sequence>
<name>A0A9P6WIU3_9ASCO</name>
<protein>
    <submittedName>
        <fullName evidence="2">Uncharacterized protein</fullName>
    </submittedName>
</protein>
<feature type="non-terminal residue" evidence="2">
    <location>
        <position position="377"/>
    </location>
</feature>
<keyword evidence="3" id="KW-1185">Reference proteome</keyword>
<gene>
    <name evidence="2" type="ORF">C6P40_003266</name>
</gene>
<evidence type="ECO:0000313" key="3">
    <source>
        <dbReference type="Proteomes" id="UP000697127"/>
    </source>
</evidence>
<feature type="compositionally biased region" description="Low complexity" evidence="1">
    <location>
        <begin position="69"/>
        <end position="80"/>
    </location>
</feature>
<dbReference type="Proteomes" id="UP000697127">
    <property type="component" value="Unassembled WGS sequence"/>
</dbReference>
<accession>A0A9P6WIU3</accession>
<feature type="region of interest" description="Disordered" evidence="1">
    <location>
        <begin position="64"/>
        <end position="97"/>
    </location>
</feature>
<dbReference type="EMBL" id="PUHW01000361">
    <property type="protein sequence ID" value="KAG0686863.1"/>
    <property type="molecule type" value="Genomic_DNA"/>
</dbReference>